<comment type="similarity">
    <text evidence="1">Belongs to the ABC transporter superfamily.</text>
</comment>
<dbReference type="SMART" id="SM00382">
    <property type="entry name" value="AAA"/>
    <property type="match status" value="1"/>
</dbReference>
<dbReference type="InterPro" id="IPR017911">
    <property type="entry name" value="MacB-like_ATP-bd"/>
</dbReference>
<dbReference type="InterPro" id="IPR003439">
    <property type="entry name" value="ABC_transporter-like_ATP-bd"/>
</dbReference>
<dbReference type="Proteomes" id="UP000811844">
    <property type="component" value="Unassembled WGS sequence"/>
</dbReference>
<evidence type="ECO:0000256" key="3">
    <source>
        <dbReference type="ARBA" id="ARBA00022741"/>
    </source>
</evidence>
<evidence type="ECO:0000259" key="5">
    <source>
        <dbReference type="PROSITE" id="PS50893"/>
    </source>
</evidence>
<dbReference type="InterPro" id="IPR017871">
    <property type="entry name" value="ABC_transporter-like_CS"/>
</dbReference>
<dbReference type="EMBL" id="JAAIKR010000016">
    <property type="protein sequence ID" value="MBR9729204.1"/>
    <property type="molecule type" value="Genomic_DNA"/>
</dbReference>
<dbReference type="InterPro" id="IPR027417">
    <property type="entry name" value="P-loop_NTPase"/>
</dbReference>
<keyword evidence="7" id="KW-1185">Reference proteome</keyword>
<evidence type="ECO:0000313" key="6">
    <source>
        <dbReference type="EMBL" id="MBR9729204.1"/>
    </source>
</evidence>
<evidence type="ECO:0000256" key="2">
    <source>
        <dbReference type="ARBA" id="ARBA00022448"/>
    </source>
</evidence>
<comment type="caution">
    <text evidence="6">The sequence shown here is derived from an EMBL/GenBank/DDBJ whole genome shotgun (WGS) entry which is preliminary data.</text>
</comment>
<dbReference type="PANTHER" id="PTHR42798">
    <property type="entry name" value="LIPOPROTEIN-RELEASING SYSTEM ATP-BINDING PROTEIN LOLD"/>
    <property type="match status" value="1"/>
</dbReference>
<dbReference type="GO" id="GO:0005524">
    <property type="term" value="F:ATP binding"/>
    <property type="evidence" value="ECO:0007669"/>
    <property type="project" value="UniProtKB-KW"/>
</dbReference>
<name>A0ABS5I5B1_9GAMM</name>
<evidence type="ECO:0000313" key="7">
    <source>
        <dbReference type="Proteomes" id="UP000811844"/>
    </source>
</evidence>
<dbReference type="SUPFAM" id="SSF52540">
    <property type="entry name" value="P-loop containing nucleoside triphosphate hydrolases"/>
    <property type="match status" value="1"/>
</dbReference>
<feature type="domain" description="ABC transporter" evidence="5">
    <location>
        <begin position="11"/>
        <end position="247"/>
    </location>
</feature>
<dbReference type="PROSITE" id="PS00211">
    <property type="entry name" value="ABC_TRANSPORTER_1"/>
    <property type="match status" value="1"/>
</dbReference>
<gene>
    <name evidence="6" type="ORF">G3R48_14585</name>
</gene>
<dbReference type="InterPro" id="IPR003593">
    <property type="entry name" value="AAA+_ATPase"/>
</dbReference>
<keyword evidence="4 6" id="KW-0067">ATP-binding</keyword>
<evidence type="ECO:0000256" key="1">
    <source>
        <dbReference type="ARBA" id="ARBA00005417"/>
    </source>
</evidence>
<protein>
    <submittedName>
        <fullName evidence="6">ABC transporter ATP-binding protein</fullName>
    </submittedName>
</protein>
<keyword evidence="2" id="KW-0813">Transport</keyword>
<dbReference type="RefSeq" id="WP_153665780.1">
    <property type="nucleotide sequence ID" value="NZ_JAAIKR010000016.1"/>
</dbReference>
<reference evidence="6 7" key="1">
    <citation type="submission" date="2020-02" db="EMBL/GenBank/DDBJ databases">
        <title>Shewanella WXL01 sp. nov., a marine bacterium isolated from green algae in Luhuitou Fringing Reef (Northern South China Sea).</title>
        <authorList>
            <person name="Wang X."/>
        </authorList>
    </citation>
    <scope>NUCLEOTIDE SEQUENCE [LARGE SCALE GENOMIC DNA]</scope>
    <source>
        <strain evidence="6 7">MCCC 1A01895</strain>
    </source>
</reference>
<dbReference type="PROSITE" id="PS50893">
    <property type="entry name" value="ABC_TRANSPORTER_2"/>
    <property type="match status" value="1"/>
</dbReference>
<organism evidence="6 7">
    <name type="scientific">Shewanella intestini</name>
    <dbReference type="NCBI Taxonomy" id="2017544"/>
    <lineage>
        <taxon>Bacteria</taxon>
        <taxon>Pseudomonadati</taxon>
        <taxon>Pseudomonadota</taxon>
        <taxon>Gammaproteobacteria</taxon>
        <taxon>Alteromonadales</taxon>
        <taxon>Shewanellaceae</taxon>
        <taxon>Shewanella</taxon>
    </lineage>
</organism>
<dbReference type="CDD" id="cd03255">
    <property type="entry name" value="ABC_MJ0796_LolCDE_FtsE"/>
    <property type="match status" value="1"/>
</dbReference>
<evidence type="ECO:0000256" key="4">
    <source>
        <dbReference type="ARBA" id="ARBA00022840"/>
    </source>
</evidence>
<sequence>MEHANTTPHIIRLTDISKSFVDGDKQLPVLNQLTLALKQGDTVALTGASGSGKSTLLNIIAGFEYPSQGELQLIGQSTKNWQDKQWSQFRHQQLGMVFQQFNLLTPLNVRDNIRFSLQLNRQKWNDWCDHLVDALGLASLLNREVESLSGGQQQRVAIARALAHQPALLLADEPTGNLDYNASLEVMSLLTSLAKAQQTCVLMVTHSEECAQYMQQRWHLENGAINADYSINHLSQTKGDINHGGQA</sequence>
<accession>A0ABS5I5B1</accession>
<dbReference type="Pfam" id="PF00005">
    <property type="entry name" value="ABC_tran"/>
    <property type="match status" value="1"/>
</dbReference>
<proteinExistence type="inferred from homology"/>
<dbReference type="PANTHER" id="PTHR42798:SF7">
    <property type="entry name" value="ALPHA-D-RIBOSE 1-METHYLPHOSPHONATE 5-TRIPHOSPHATE SYNTHASE SUBUNIT PHNL"/>
    <property type="match status" value="1"/>
</dbReference>
<dbReference type="Gene3D" id="3.40.50.300">
    <property type="entry name" value="P-loop containing nucleotide triphosphate hydrolases"/>
    <property type="match status" value="1"/>
</dbReference>
<keyword evidence="3" id="KW-0547">Nucleotide-binding</keyword>